<feature type="transmembrane region" description="Helical" evidence="1">
    <location>
        <begin position="66"/>
        <end position="86"/>
    </location>
</feature>
<dbReference type="InterPro" id="IPR029016">
    <property type="entry name" value="GAF-like_dom_sf"/>
</dbReference>
<name>A0A7Y6V8D6_9GAMM</name>
<dbReference type="Gene3D" id="3.30.450.40">
    <property type="match status" value="1"/>
</dbReference>
<dbReference type="Gene3D" id="3.30.70.2880">
    <property type="match status" value="1"/>
</dbReference>
<organism evidence="3 4">
    <name type="scientific">Vreelandella maris</name>
    <dbReference type="NCBI Taxonomy" id="2729617"/>
    <lineage>
        <taxon>Bacteria</taxon>
        <taxon>Pseudomonadati</taxon>
        <taxon>Pseudomonadota</taxon>
        <taxon>Gammaproteobacteria</taxon>
        <taxon>Oceanospirillales</taxon>
        <taxon>Halomonadaceae</taxon>
        <taxon>Vreelandella</taxon>
    </lineage>
</organism>
<evidence type="ECO:0000256" key="1">
    <source>
        <dbReference type="SAM" id="Phobius"/>
    </source>
</evidence>
<sequence>MATHIDELQPALAPRWLRLLEALVITLALPMIGWLINPDDPLLLGSGLTWLLAIAPLLVGMRYGFAMGFSSALLSVAVMGLEGWWYHGSLINDRAQRLPIAIALILVGMVAGEMADVWRRRLQQMAVIHRAQSTRLEEFVRHYQLLRVSHDQLAERLAANPFTLRDALNALEEKFQSLVTSQEPLTHHGNELLNFLALHARIQQAALLPVDHLQRLTPQSAIWFGGETPLDWNDPMLRACLEQRRMICLRSAMEQGINIDNAPLLAVVPLIDVEERIYAVVAVTAMPFIDFHRGHLHLLAVLGAQLGDMLHHAQHTLQGSSYDRHAVVAQWVRHAREYQLTSLLVTIDFSSQLSNAQVQSLIDTVVNQQRGLDRSWVVTQEGRPQRLYVLLPLTQQRAFAIYAERLQEIFASEPGLGEDCQYITITYQVIDGRLSARKLLPRHANQEVSYAHL</sequence>
<dbReference type="EMBL" id="JABWCV010000006">
    <property type="protein sequence ID" value="NVF13812.1"/>
    <property type="molecule type" value="Genomic_DNA"/>
</dbReference>
<feature type="transmembrane region" description="Helical" evidence="1">
    <location>
        <begin position="98"/>
        <end position="118"/>
    </location>
</feature>
<protein>
    <recommendedName>
        <fullName evidence="2">PelD GGDEF domain-containing protein</fullName>
    </recommendedName>
</protein>
<feature type="transmembrane region" description="Helical" evidence="1">
    <location>
        <begin position="42"/>
        <end position="59"/>
    </location>
</feature>
<dbReference type="InterPro" id="IPR031583">
    <property type="entry name" value="PelD_GGDEF"/>
</dbReference>
<feature type="transmembrane region" description="Helical" evidence="1">
    <location>
        <begin position="16"/>
        <end position="36"/>
    </location>
</feature>
<evidence type="ECO:0000313" key="3">
    <source>
        <dbReference type="EMBL" id="NVF13812.1"/>
    </source>
</evidence>
<dbReference type="Proteomes" id="UP000589984">
    <property type="component" value="Unassembled WGS sequence"/>
</dbReference>
<keyword evidence="1" id="KW-1133">Transmembrane helix</keyword>
<keyword evidence="1" id="KW-0472">Membrane</keyword>
<dbReference type="Pfam" id="PF16963">
    <property type="entry name" value="PelD_GGDEF"/>
    <property type="match status" value="1"/>
</dbReference>
<dbReference type="SUPFAM" id="SSF55781">
    <property type="entry name" value="GAF domain-like"/>
    <property type="match status" value="1"/>
</dbReference>
<gene>
    <name evidence="3" type="ORF">HUO07_06475</name>
</gene>
<keyword evidence="4" id="KW-1185">Reference proteome</keyword>
<keyword evidence="1" id="KW-0812">Transmembrane</keyword>
<feature type="domain" description="PelD GGDEF" evidence="2">
    <location>
        <begin position="328"/>
        <end position="439"/>
    </location>
</feature>
<accession>A0A7Y6V8D6</accession>
<dbReference type="AlphaFoldDB" id="A0A7Y6V8D6"/>
<dbReference type="InterPro" id="IPR038367">
    <property type="entry name" value="PelD_GGDEF_sf"/>
</dbReference>
<evidence type="ECO:0000259" key="2">
    <source>
        <dbReference type="Pfam" id="PF16963"/>
    </source>
</evidence>
<evidence type="ECO:0000313" key="4">
    <source>
        <dbReference type="Proteomes" id="UP000589984"/>
    </source>
</evidence>
<comment type="caution">
    <text evidence="3">The sequence shown here is derived from an EMBL/GenBank/DDBJ whole genome shotgun (WGS) entry which is preliminary data.</text>
</comment>
<dbReference type="RefSeq" id="WP_176302890.1">
    <property type="nucleotide sequence ID" value="NZ_CAXBNY010000018.1"/>
</dbReference>
<proteinExistence type="predicted"/>
<reference evidence="3 4" key="1">
    <citation type="submission" date="2020-06" db="EMBL/GenBank/DDBJ databases">
        <title>Halomonas sp. QX-1 draft genome sequence.</title>
        <authorList>
            <person name="Qiu X."/>
        </authorList>
    </citation>
    <scope>NUCLEOTIDE SEQUENCE [LARGE SCALE GENOMIC DNA]</scope>
    <source>
        <strain evidence="3 4">QX-1</strain>
    </source>
</reference>